<evidence type="ECO:0000256" key="4">
    <source>
        <dbReference type="ARBA" id="ARBA00022842"/>
    </source>
</evidence>
<proteinExistence type="predicted"/>
<dbReference type="NCBIfam" id="TIGR00757">
    <property type="entry name" value="RNaseEG"/>
    <property type="match status" value="1"/>
</dbReference>
<comment type="cofactor">
    <cofactor evidence="1">
        <name>Mg(2+)</name>
        <dbReference type="ChEBI" id="CHEBI:18420"/>
    </cofactor>
</comment>
<reference evidence="7" key="1">
    <citation type="submission" date="2020-10" db="EMBL/GenBank/DDBJ databases">
        <authorList>
            <person name="Gilroy R."/>
        </authorList>
    </citation>
    <scope>NUCLEOTIDE SEQUENCE</scope>
    <source>
        <strain evidence="7">2889</strain>
    </source>
</reference>
<dbReference type="CDD" id="cd04453">
    <property type="entry name" value="S1_RNase_E"/>
    <property type="match status" value="1"/>
</dbReference>
<reference evidence="7" key="2">
    <citation type="journal article" date="2021" name="PeerJ">
        <title>Extensive microbial diversity within the chicken gut microbiome revealed by metagenomics and culture.</title>
        <authorList>
            <person name="Gilroy R."/>
            <person name="Ravi A."/>
            <person name="Getino M."/>
            <person name="Pursley I."/>
            <person name="Horton D.L."/>
            <person name="Alikhan N.F."/>
            <person name="Baker D."/>
            <person name="Gharbi K."/>
            <person name="Hall N."/>
            <person name="Watson M."/>
            <person name="Adriaenssens E.M."/>
            <person name="Foster-Nyarko E."/>
            <person name="Jarju S."/>
            <person name="Secka A."/>
            <person name="Antonio M."/>
            <person name="Oren A."/>
            <person name="Chaudhuri R.R."/>
            <person name="La Ragione R."/>
            <person name="Hildebrand F."/>
            <person name="Pallen M.J."/>
        </authorList>
    </citation>
    <scope>NUCLEOTIDE SEQUENCE</scope>
    <source>
        <strain evidence="7">2889</strain>
    </source>
</reference>
<dbReference type="Pfam" id="PF10150">
    <property type="entry name" value="RNase_E_G"/>
    <property type="match status" value="1"/>
</dbReference>
<evidence type="ECO:0000313" key="8">
    <source>
        <dbReference type="Proteomes" id="UP000823612"/>
    </source>
</evidence>
<gene>
    <name evidence="7" type="ORF">IAB08_01105</name>
</gene>
<evidence type="ECO:0000256" key="1">
    <source>
        <dbReference type="ARBA" id="ARBA00001946"/>
    </source>
</evidence>
<evidence type="ECO:0000259" key="6">
    <source>
        <dbReference type="PROSITE" id="PS50126"/>
    </source>
</evidence>
<dbReference type="InterPro" id="IPR004659">
    <property type="entry name" value="RNase_E/G"/>
</dbReference>
<evidence type="ECO:0000256" key="5">
    <source>
        <dbReference type="ARBA" id="ARBA00022884"/>
    </source>
</evidence>
<dbReference type="GO" id="GO:0005737">
    <property type="term" value="C:cytoplasm"/>
    <property type="evidence" value="ECO:0007669"/>
    <property type="project" value="TreeGrafter"/>
</dbReference>
<keyword evidence="4" id="KW-0460">Magnesium</keyword>
<dbReference type="GO" id="GO:0003723">
    <property type="term" value="F:RNA binding"/>
    <property type="evidence" value="ECO:0007669"/>
    <property type="project" value="UniProtKB-KW"/>
</dbReference>
<dbReference type="InterPro" id="IPR012340">
    <property type="entry name" value="NA-bd_OB-fold"/>
</dbReference>
<dbReference type="GO" id="GO:0016787">
    <property type="term" value="F:hydrolase activity"/>
    <property type="evidence" value="ECO:0007669"/>
    <property type="project" value="UniProtKB-KW"/>
</dbReference>
<protein>
    <submittedName>
        <fullName evidence="7">Rne/Rng family ribonuclease</fullName>
    </submittedName>
</protein>
<dbReference type="PROSITE" id="PS50126">
    <property type="entry name" value="S1"/>
    <property type="match status" value="1"/>
</dbReference>
<dbReference type="SMART" id="SM00316">
    <property type="entry name" value="S1"/>
    <property type="match status" value="1"/>
</dbReference>
<comment type="caution">
    <text evidence="7">The sequence shown here is derived from an EMBL/GenBank/DDBJ whole genome shotgun (WGS) entry which is preliminary data.</text>
</comment>
<feature type="domain" description="S1 motif" evidence="6">
    <location>
        <begin position="39"/>
        <end position="111"/>
    </location>
</feature>
<dbReference type="PANTHER" id="PTHR30001:SF0">
    <property type="entry name" value="RIBONUCLEASE G"/>
    <property type="match status" value="1"/>
</dbReference>
<dbReference type="GO" id="GO:0006364">
    <property type="term" value="P:rRNA processing"/>
    <property type="evidence" value="ECO:0007669"/>
    <property type="project" value="TreeGrafter"/>
</dbReference>
<dbReference type="InterPro" id="IPR019307">
    <property type="entry name" value="RNA-bd_AU-1/RNase_E/G"/>
</dbReference>
<evidence type="ECO:0000256" key="2">
    <source>
        <dbReference type="ARBA" id="ARBA00022723"/>
    </source>
</evidence>
<dbReference type="PANTHER" id="PTHR30001">
    <property type="entry name" value="RIBONUCLEASE"/>
    <property type="match status" value="1"/>
</dbReference>
<keyword evidence="2" id="KW-0479">Metal-binding</keyword>
<dbReference type="GO" id="GO:0046872">
    <property type="term" value="F:metal ion binding"/>
    <property type="evidence" value="ECO:0007669"/>
    <property type="project" value="UniProtKB-KW"/>
</dbReference>
<dbReference type="SUPFAM" id="SSF50249">
    <property type="entry name" value="Nucleic acid-binding proteins"/>
    <property type="match status" value="1"/>
</dbReference>
<name>A0A9D9DV73_9BACT</name>
<evidence type="ECO:0000313" key="7">
    <source>
        <dbReference type="EMBL" id="MBO8431879.1"/>
    </source>
</evidence>
<sequence>MNKELIVNSTPQETVIALLEDKVLVELHREKNNTQHSVGDIFLGRVRKVMPGLNAAFVDVGADKEGFLHFLDLGPQVQALHKFTNCALHGDQAQLDISEYKLKEELSKTAKISSVLKQNQFVLVQVTKEPISTKGPRLSSEISFAGRYVVLIPFSNRISISSKIKNPDERQRLKNLVQSVRPKNFGVIIRTVAEGKTAAELHSDLDSLFRKWDQIKSHLHNITPPVKVCSEMDKTVSLLRDFLSNDFDQIVTNSEEIYEEIRAYVETIAPDKKNIVKYYKDREPIFDHYGVTKQVKASFGKVVNIKRGGAYLVVEHTEAMHVIDVNSGHRVNAEQSQEDNALEVNLEAAAEVARQVRLRDMGGIVIVDFIDQREAQNRKTLYDAMVKFMANDPSKHTVLPPTKFGLIQITRQRVRPQTQVDVLETCPACGGTGQIRPSICIVDDIDRDVEYLIKDINAKHFSIVLSPYVYAYMVRHFRAYQRKWWSKYHRWIGLRESSAFGILEYKFLDQNEEEIKL</sequence>
<dbReference type="EMBL" id="JADIMZ010000015">
    <property type="protein sequence ID" value="MBO8431879.1"/>
    <property type="molecule type" value="Genomic_DNA"/>
</dbReference>
<dbReference type="Proteomes" id="UP000823612">
    <property type="component" value="Unassembled WGS sequence"/>
</dbReference>
<accession>A0A9D9DV73</accession>
<keyword evidence="3" id="KW-0378">Hydrolase</keyword>
<dbReference type="Gene3D" id="2.40.50.140">
    <property type="entry name" value="Nucleic acid-binding proteins"/>
    <property type="match status" value="1"/>
</dbReference>
<keyword evidence="5" id="KW-0694">RNA-binding</keyword>
<organism evidence="7 8">
    <name type="scientific">Candidatus Pullibacteroides excrementavium</name>
    <dbReference type="NCBI Taxonomy" id="2840905"/>
    <lineage>
        <taxon>Bacteria</taxon>
        <taxon>Pseudomonadati</taxon>
        <taxon>Bacteroidota</taxon>
        <taxon>Bacteroidia</taxon>
        <taxon>Bacteroidales</taxon>
        <taxon>Candidatus Pullibacteroides</taxon>
    </lineage>
</organism>
<dbReference type="AlphaFoldDB" id="A0A9D9DV73"/>
<dbReference type="GO" id="GO:0004540">
    <property type="term" value="F:RNA nuclease activity"/>
    <property type="evidence" value="ECO:0007669"/>
    <property type="project" value="InterPro"/>
</dbReference>
<evidence type="ECO:0000256" key="3">
    <source>
        <dbReference type="ARBA" id="ARBA00022801"/>
    </source>
</evidence>
<dbReference type="InterPro" id="IPR003029">
    <property type="entry name" value="S1_domain"/>
</dbReference>